<organism evidence="4 5">
    <name type="scientific">Endobacter medicaginis</name>
    <dbReference type="NCBI Taxonomy" id="1181271"/>
    <lineage>
        <taxon>Bacteria</taxon>
        <taxon>Pseudomonadati</taxon>
        <taxon>Pseudomonadota</taxon>
        <taxon>Alphaproteobacteria</taxon>
        <taxon>Acetobacterales</taxon>
        <taxon>Acetobacteraceae</taxon>
        <taxon>Endobacter</taxon>
    </lineage>
</organism>
<keyword evidence="5" id="KW-1185">Reference proteome</keyword>
<dbReference type="Gene3D" id="1.10.3020.10">
    <property type="entry name" value="alpha-amino acid ester hydrolase ( Helical cap domain)"/>
    <property type="match status" value="1"/>
</dbReference>
<comment type="caution">
    <text evidence="4">The sequence shown here is derived from an EMBL/GenBank/DDBJ whole genome shotgun (WGS) entry which is preliminary data.</text>
</comment>
<reference evidence="4 5" key="1">
    <citation type="submission" date="2020-08" db="EMBL/GenBank/DDBJ databases">
        <title>Genomic Encyclopedia of Type Strains, Phase III (KMG-III): the genomes of soil and plant-associated and newly described type strains.</title>
        <authorList>
            <person name="Whitman W."/>
        </authorList>
    </citation>
    <scope>NUCLEOTIDE SEQUENCE [LARGE SCALE GENOMIC DNA]</scope>
    <source>
        <strain evidence="4 5">CECT 8088</strain>
    </source>
</reference>
<evidence type="ECO:0000259" key="3">
    <source>
        <dbReference type="Pfam" id="PF02129"/>
    </source>
</evidence>
<dbReference type="RefSeq" id="WP_246329995.1">
    <property type="nucleotide sequence ID" value="NZ_JABXXQ010000022.1"/>
</dbReference>
<dbReference type="InterPro" id="IPR005674">
    <property type="entry name" value="CocE/Ser_esterase"/>
</dbReference>
<dbReference type="InterPro" id="IPR000383">
    <property type="entry name" value="Xaa-Pro-like_dom"/>
</dbReference>
<sequence length="459" mass="50687">MNYSPSAAIRSVTLALIAAAPLAASARAEPQAGDIPAHWSTPATAKDYERREVMIPMRDGVKLHTVIVIPKGAQGLPMLLERTPYDATAVIRTPSPHLRDAVWAGNRAFVDDGYILVSQDVRGKYGSEGVYVMTRPPIGPLNDTRTDDTTDAWDTIEWLTHNVKESNGRVGMIGSSYDGWTVAMALLHPHPALRVAAPESPMVDGWMGDDWFHYGAFRQVNLDYFTEQTGQKGKGEGVPRPGYDDYQTFLDAGSAGAYAQANGIDQLAWWQRLSAHPAYDAFWQAQALDRLIASAHPTSVPTMWLQGLWDQEDMYGAIHCWEALRAKGATANAHLVMGPWYHSQVGGTAETLGKLHWKGDTADDFRRQVQVPFFDTWLKDRRPATPTPKVLIYNPAENHWDHFDDWPVVGETALTPYYLQAAFGLAASPAPPGSDDYVSDPAKPVPFEPLPVRMDDHAT</sequence>
<protein>
    <recommendedName>
        <fullName evidence="3">Xaa-Pro dipeptidyl-peptidase-like domain-containing protein</fullName>
    </recommendedName>
</protein>
<evidence type="ECO:0000256" key="2">
    <source>
        <dbReference type="SAM" id="SignalP"/>
    </source>
</evidence>
<dbReference type="EMBL" id="JACHXV010000002">
    <property type="protein sequence ID" value="MBB3172856.1"/>
    <property type="molecule type" value="Genomic_DNA"/>
</dbReference>
<name>A0A839UST8_9PROT</name>
<gene>
    <name evidence="4" type="ORF">FHR90_000670</name>
</gene>
<feature type="domain" description="Xaa-Pro dipeptidyl-peptidase-like" evidence="3">
    <location>
        <begin position="59"/>
        <end position="344"/>
    </location>
</feature>
<feature type="signal peptide" evidence="2">
    <location>
        <begin position="1"/>
        <end position="28"/>
    </location>
</feature>
<dbReference type="AlphaFoldDB" id="A0A839UST8"/>
<evidence type="ECO:0000256" key="1">
    <source>
        <dbReference type="SAM" id="MobiDB-lite"/>
    </source>
</evidence>
<keyword evidence="2" id="KW-0732">Signal</keyword>
<dbReference type="NCBIfam" id="TIGR00976">
    <property type="entry name" value="CocE_NonD"/>
    <property type="match status" value="1"/>
</dbReference>
<feature type="region of interest" description="Disordered" evidence="1">
    <location>
        <begin position="430"/>
        <end position="459"/>
    </location>
</feature>
<evidence type="ECO:0000313" key="5">
    <source>
        <dbReference type="Proteomes" id="UP000557688"/>
    </source>
</evidence>
<dbReference type="Proteomes" id="UP000557688">
    <property type="component" value="Unassembled WGS sequence"/>
</dbReference>
<dbReference type="GO" id="GO:0016787">
    <property type="term" value="F:hydrolase activity"/>
    <property type="evidence" value="ECO:0007669"/>
    <property type="project" value="InterPro"/>
</dbReference>
<accession>A0A839UST8</accession>
<feature type="chain" id="PRO_5032600216" description="Xaa-Pro dipeptidyl-peptidase-like domain-containing protein" evidence="2">
    <location>
        <begin position="29"/>
        <end position="459"/>
    </location>
</feature>
<proteinExistence type="predicted"/>
<dbReference type="InterPro" id="IPR029058">
    <property type="entry name" value="AB_hydrolase_fold"/>
</dbReference>
<evidence type="ECO:0000313" key="4">
    <source>
        <dbReference type="EMBL" id="MBB3172856.1"/>
    </source>
</evidence>
<dbReference type="SUPFAM" id="SSF53474">
    <property type="entry name" value="alpha/beta-Hydrolases"/>
    <property type="match status" value="1"/>
</dbReference>
<dbReference type="Pfam" id="PF02129">
    <property type="entry name" value="Peptidase_S15"/>
    <property type="match status" value="1"/>
</dbReference>
<dbReference type="Gene3D" id="3.40.50.1820">
    <property type="entry name" value="alpha/beta hydrolase"/>
    <property type="match status" value="1"/>
</dbReference>